<dbReference type="InterPro" id="IPR000055">
    <property type="entry name" value="Restrct_endonuc_typeI_TRD"/>
</dbReference>
<keyword evidence="3" id="KW-0238">DNA-binding</keyword>
<evidence type="ECO:0000256" key="2">
    <source>
        <dbReference type="ARBA" id="ARBA00022747"/>
    </source>
</evidence>
<dbReference type="Gene3D" id="1.10.287.1120">
    <property type="entry name" value="Bipartite methylase S protein"/>
    <property type="match status" value="1"/>
</dbReference>
<keyword evidence="5" id="KW-0540">Nuclease</keyword>
<dbReference type="Proteomes" id="UP000663720">
    <property type="component" value="Chromosome"/>
</dbReference>
<sequence>MEIDYNMPKGWVETTLGLLPEDWIPVDAQSYCDKVADGTHDSPKKTEEGKLLITSKNIKDSRLDTKSAYNISYNDFIEINNRSKVDQWDVLLSMIGTVGEVCLIDKEPDFAIKNVGLFKCGNKTKAKWLYYFLKSKIGRHYIFSRLSGTTQKYITLGELRKLPIPNPPLPEQKAIAAVLSACDDKIELLREQNQTLETIAQTIFKEWFVNFNFPDKNGRPYRENGGEMVDSELGEIPKGWRVGNIGHVLTLLYGKALKTEDRTGSGFPVYGSNGIVGYHEKYLVEGPGVIVGRKGSMGKVVWSNSNFFPIDTTFYVSDMFNTTGLFFHYFLLKRYDFEKIGSDSAVPGLNRNAVYVIKLALPSLDIIEKFNIICKTIFKKIKNNTLQTQTLAQIRDTLLPKLMTGELRVAPYGRRSDL</sequence>
<dbReference type="GO" id="GO:0003677">
    <property type="term" value="F:DNA binding"/>
    <property type="evidence" value="ECO:0007669"/>
    <property type="project" value="UniProtKB-KW"/>
</dbReference>
<dbReference type="PANTHER" id="PTHR30408:SF13">
    <property type="entry name" value="TYPE I RESTRICTION ENZYME HINDI SPECIFICITY SUBUNIT"/>
    <property type="match status" value="1"/>
</dbReference>
<accession>A0A975BDR2</accession>
<dbReference type="RefSeq" id="WP_207689304.1">
    <property type="nucleotide sequence ID" value="NZ_CP061799.1"/>
</dbReference>
<dbReference type="KEGG" id="dli:dnl_58600"/>
<dbReference type="GO" id="GO:0004519">
    <property type="term" value="F:endonuclease activity"/>
    <property type="evidence" value="ECO:0007669"/>
    <property type="project" value="UniProtKB-KW"/>
</dbReference>
<organism evidence="5 6">
    <name type="scientific">Desulfonema limicola</name>
    <dbReference type="NCBI Taxonomy" id="45656"/>
    <lineage>
        <taxon>Bacteria</taxon>
        <taxon>Pseudomonadati</taxon>
        <taxon>Thermodesulfobacteriota</taxon>
        <taxon>Desulfobacteria</taxon>
        <taxon>Desulfobacterales</taxon>
        <taxon>Desulfococcaceae</taxon>
        <taxon>Desulfonema</taxon>
    </lineage>
</organism>
<dbReference type="AlphaFoldDB" id="A0A975BDR2"/>
<keyword evidence="5" id="KW-0378">Hydrolase</keyword>
<evidence type="ECO:0000256" key="1">
    <source>
        <dbReference type="ARBA" id="ARBA00010923"/>
    </source>
</evidence>
<reference evidence="5" key="1">
    <citation type="journal article" date="2021" name="Microb. Physiol.">
        <title>Proteogenomic Insights into the Physiology of Marine, Sulfate-Reducing, Filamentous Desulfonema limicola and Desulfonema magnum.</title>
        <authorList>
            <person name="Schnaars V."/>
            <person name="Wohlbrand L."/>
            <person name="Scheve S."/>
            <person name="Hinrichs C."/>
            <person name="Reinhardt R."/>
            <person name="Rabus R."/>
        </authorList>
    </citation>
    <scope>NUCLEOTIDE SEQUENCE</scope>
    <source>
        <strain evidence="5">5ac10</strain>
    </source>
</reference>
<gene>
    <name evidence="5" type="ORF">dnl_58600</name>
</gene>
<dbReference type="InterPro" id="IPR052021">
    <property type="entry name" value="Type-I_RS_S_subunit"/>
</dbReference>
<dbReference type="GO" id="GO:0009307">
    <property type="term" value="P:DNA restriction-modification system"/>
    <property type="evidence" value="ECO:0007669"/>
    <property type="project" value="UniProtKB-KW"/>
</dbReference>
<evidence type="ECO:0000313" key="5">
    <source>
        <dbReference type="EMBL" id="QTA83453.1"/>
    </source>
</evidence>
<dbReference type="EMBL" id="CP061799">
    <property type="protein sequence ID" value="QTA83453.1"/>
    <property type="molecule type" value="Genomic_DNA"/>
</dbReference>
<evidence type="ECO:0000256" key="3">
    <source>
        <dbReference type="ARBA" id="ARBA00023125"/>
    </source>
</evidence>
<proteinExistence type="inferred from homology"/>
<name>A0A975BDR2_9BACT</name>
<dbReference type="InterPro" id="IPR044946">
    <property type="entry name" value="Restrct_endonuc_typeI_TRD_sf"/>
</dbReference>
<keyword evidence="2" id="KW-0680">Restriction system</keyword>
<dbReference type="REBASE" id="491513">
    <property type="entry name" value="S.Dli5ac10ORF58600P"/>
</dbReference>
<dbReference type="Pfam" id="PF01420">
    <property type="entry name" value="Methylase_S"/>
    <property type="match status" value="2"/>
</dbReference>
<dbReference type="SUPFAM" id="SSF116734">
    <property type="entry name" value="DNA methylase specificity domain"/>
    <property type="match status" value="2"/>
</dbReference>
<feature type="domain" description="Type I restriction modification DNA specificity" evidence="4">
    <location>
        <begin position="54"/>
        <end position="197"/>
    </location>
</feature>
<dbReference type="CDD" id="cd17246">
    <property type="entry name" value="RMtype1_S_SonII-TRD2-CR2_like"/>
    <property type="match status" value="1"/>
</dbReference>
<dbReference type="CDD" id="cd17267">
    <property type="entry name" value="RMtype1_S_EcoAO83I-TRD1-CR1_like"/>
    <property type="match status" value="1"/>
</dbReference>
<keyword evidence="6" id="KW-1185">Reference proteome</keyword>
<dbReference type="Gene3D" id="3.90.220.20">
    <property type="entry name" value="DNA methylase specificity domains"/>
    <property type="match status" value="2"/>
</dbReference>
<evidence type="ECO:0000313" key="6">
    <source>
        <dbReference type="Proteomes" id="UP000663720"/>
    </source>
</evidence>
<feature type="domain" description="Type I restriction modification DNA specificity" evidence="4">
    <location>
        <begin position="237"/>
        <end position="394"/>
    </location>
</feature>
<keyword evidence="5" id="KW-0255">Endonuclease</keyword>
<evidence type="ECO:0000259" key="4">
    <source>
        <dbReference type="Pfam" id="PF01420"/>
    </source>
</evidence>
<comment type="similarity">
    <text evidence="1">Belongs to the type-I restriction system S methylase family.</text>
</comment>
<dbReference type="PANTHER" id="PTHR30408">
    <property type="entry name" value="TYPE-1 RESTRICTION ENZYME ECOKI SPECIFICITY PROTEIN"/>
    <property type="match status" value="1"/>
</dbReference>
<protein>
    <submittedName>
        <fullName evidence="5">Restriction endonuclease type I, HsdS-like</fullName>
    </submittedName>
</protein>